<dbReference type="AlphaFoldDB" id="A0AAJ7SU75"/>
<dbReference type="GeneID" id="116940245"/>
<accession>A0AAJ7SU75</accession>
<feature type="domain" description="J" evidence="3">
    <location>
        <begin position="19"/>
        <end position="90"/>
    </location>
</feature>
<organism evidence="4 5">
    <name type="scientific">Petromyzon marinus</name>
    <name type="common">Sea lamprey</name>
    <dbReference type="NCBI Taxonomy" id="7757"/>
    <lineage>
        <taxon>Eukaryota</taxon>
        <taxon>Metazoa</taxon>
        <taxon>Chordata</taxon>
        <taxon>Craniata</taxon>
        <taxon>Vertebrata</taxon>
        <taxon>Cyclostomata</taxon>
        <taxon>Hyperoartia</taxon>
        <taxon>Petromyzontiformes</taxon>
        <taxon>Petromyzontidae</taxon>
        <taxon>Petromyzon</taxon>
    </lineage>
</organism>
<dbReference type="SMART" id="SM00271">
    <property type="entry name" value="DnaJ"/>
    <property type="match status" value="1"/>
</dbReference>
<dbReference type="RefSeq" id="XP_032805647.1">
    <property type="nucleotide sequence ID" value="XM_032949756.1"/>
</dbReference>
<dbReference type="PANTHER" id="PTHR44500:SF1">
    <property type="entry name" value="DNAJ HOMOLOG SUBFAMILY C MEMBER 12"/>
    <property type="match status" value="1"/>
</dbReference>
<dbReference type="InterPro" id="IPR029827">
    <property type="entry name" value="JDP1-like"/>
</dbReference>
<evidence type="ECO:0000256" key="1">
    <source>
        <dbReference type="ARBA" id="ARBA00023186"/>
    </source>
</evidence>
<evidence type="ECO:0000313" key="4">
    <source>
        <dbReference type="Proteomes" id="UP001318040"/>
    </source>
</evidence>
<evidence type="ECO:0000259" key="3">
    <source>
        <dbReference type="PROSITE" id="PS50076"/>
    </source>
</evidence>
<dbReference type="InterPro" id="IPR036869">
    <property type="entry name" value="J_dom_sf"/>
</dbReference>
<dbReference type="Pfam" id="PF00226">
    <property type="entry name" value="DnaJ"/>
    <property type="match status" value="1"/>
</dbReference>
<reference evidence="5" key="1">
    <citation type="submission" date="2025-08" db="UniProtKB">
        <authorList>
            <consortium name="RefSeq"/>
        </authorList>
    </citation>
    <scope>IDENTIFICATION</scope>
    <source>
        <tissue evidence="5">Sperm</tissue>
    </source>
</reference>
<gene>
    <name evidence="5" type="primary">DNAJC12</name>
</gene>
<dbReference type="PANTHER" id="PTHR44500">
    <property type="entry name" value="DNAJ HOMOLOG SUBFAMILY C MEMBER 12"/>
    <property type="match status" value="1"/>
</dbReference>
<dbReference type="PROSITE" id="PS50076">
    <property type="entry name" value="DNAJ_2"/>
    <property type="match status" value="1"/>
</dbReference>
<proteinExistence type="predicted"/>
<evidence type="ECO:0000313" key="5">
    <source>
        <dbReference type="RefSeq" id="XP_032805647.1"/>
    </source>
</evidence>
<dbReference type="PRINTS" id="PR00625">
    <property type="entry name" value="JDOMAIN"/>
</dbReference>
<dbReference type="SUPFAM" id="SSF46565">
    <property type="entry name" value="Chaperone J-domain"/>
    <property type="match status" value="1"/>
</dbReference>
<dbReference type="CTD" id="56521"/>
<dbReference type="GO" id="GO:0005737">
    <property type="term" value="C:cytoplasm"/>
    <property type="evidence" value="ECO:0007669"/>
    <property type="project" value="TreeGrafter"/>
</dbReference>
<feature type="compositionally biased region" description="Basic and acidic residues" evidence="2">
    <location>
        <begin position="144"/>
        <end position="154"/>
    </location>
</feature>
<feature type="region of interest" description="Disordered" evidence="2">
    <location>
        <begin position="116"/>
        <end position="174"/>
    </location>
</feature>
<dbReference type="KEGG" id="pmrn:116940245"/>
<dbReference type="InterPro" id="IPR001623">
    <property type="entry name" value="DnaJ_domain"/>
</dbReference>
<dbReference type="CDD" id="cd06257">
    <property type="entry name" value="DnaJ"/>
    <property type="match status" value="1"/>
</dbReference>
<dbReference type="Proteomes" id="UP001318040">
    <property type="component" value="Chromosome 8"/>
</dbReference>
<protein>
    <submittedName>
        <fullName evidence="5">DnaJ homolog subfamily C member 12 isoform X1</fullName>
    </submittedName>
</protein>
<feature type="compositionally biased region" description="Polar residues" evidence="2">
    <location>
        <begin position="162"/>
        <end position="174"/>
    </location>
</feature>
<evidence type="ECO:0000256" key="2">
    <source>
        <dbReference type="SAM" id="MobiDB-lite"/>
    </source>
</evidence>
<dbReference type="Gene3D" id="1.10.287.110">
    <property type="entry name" value="DnaJ domain"/>
    <property type="match status" value="1"/>
</dbReference>
<name>A0AAJ7SU75_PETMA</name>
<keyword evidence="4" id="KW-1185">Reference proteome</keyword>
<sequence length="198" mass="21798">MDNASLDAILSGAEDVGEDYYSILGCDELSSTEQILAEFKCQALKCHPDKHPSDASAGNAHCLAEHFKKLLRAKEVLTDSETRGRYDKWHRSGLAIPFEQWNALSSSVQTSMHWATRNKKEPMLEDAGTNATGGRVADEALGARSKEDAAREGDSPDGSLPKSPTSPGSQEASYWRNSFSWSSDAPSELLRKFRNYEI</sequence>
<keyword evidence="1" id="KW-0143">Chaperone</keyword>